<feature type="transmembrane region" description="Helical" evidence="7">
    <location>
        <begin position="216"/>
        <end position="233"/>
    </location>
</feature>
<evidence type="ECO:0000256" key="1">
    <source>
        <dbReference type="ARBA" id="ARBA00004651"/>
    </source>
</evidence>
<dbReference type="Gene3D" id="1.20.1250.20">
    <property type="entry name" value="MFS general substrate transporter like domains"/>
    <property type="match status" value="1"/>
</dbReference>
<name>A0ABP5HU46_9ACTN</name>
<feature type="transmembrane region" description="Helical" evidence="7">
    <location>
        <begin position="144"/>
        <end position="170"/>
    </location>
</feature>
<evidence type="ECO:0000256" key="7">
    <source>
        <dbReference type="SAM" id="Phobius"/>
    </source>
</evidence>
<dbReference type="PRINTS" id="PR01036">
    <property type="entry name" value="TCRTETB"/>
</dbReference>
<dbReference type="InterPro" id="IPR020846">
    <property type="entry name" value="MFS_dom"/>
</dbReference>
<feature type="transmembrane region" description="Helical" evidence="7">
    <location>
        <begin position="176"/>
        <end position="195"/>
    </location>
</feature>
<evidence type="ECO:0000313" key="10">
    <source>
        <dbReference type="Proteomes" id="UP001500016"/>
    </source>
</evidence>
<dbReference type="SUPFAM" id="SSF103473">
    <property type="entry name" value="MFS general substrate transporter"/>
    <property type="match status" value="1"/>
</dbReference>
<dbReference type="PANTHER" id="PTHR42718">
    <property type="entry name" value="MAJOR FACILITATOR SUPERFAMILY MULTIDRUG TRANSPORTER MFSC"/>
    <property type="match status" value="1"/>
</dbReference>
<feature type="transmembrane region" description="Helical" evidence="7">
    <location>
        <begin position="20"/>
        <end position="42"/>
    </location>
</feature>
<gene>
    <name evidence="9" type="ORF">GCM10009801_49620</name>
</gene>
<feature type="transmembrane region" description="Helical" evidence="7">
    <location>
        <begin position="54"/>
        <end position="73"/>
    </location>
</feature>
<dbReference type="RefSeq" id="WP_344531486.1">
    <property type="nucleotide sequence ID" value="NZ_BAAAPE010000013.1"/>
</dbReference>
<feature type="transmembrane region" description="Helical" evidence="7">
    <location>
        <begin position="85"/>
        <end position="104"/>
    </location>
</feature>
<dbReference type="EMBL" id="BAAAPE010000013">
    <property type="protein sequence ID" value="GAA2086953.1"/>
    <property type="molecule type" value="Genomic_DNA"/>
</dbReference>
<evidence type="ECO:0000256" key="2">
    <source>
        <dbReference type="ARBA" id="ARBA00022692"/>
    </source>
</evidence>
<keyword evidence="10" id="KW-1185">Reference proteome</keyword>
<feature type="region of interest" description="Disordered" evidence="6">
    <location>
        <begin position="478"/>
        <end position="503"/>
    </location>
</feature>
<proteinExistence type="predicted"/>
<evidence type="ECO:0000256" key="3">
    <source>
        <dbReference type="ARBA" id="ARBA00022989"/>
    </source>
</evidence>
<evidence type="ECO:0000313" key="9">
    <source>
        <dbReference type="EMBL" id="GAA2086953.1"/>
    </source>
</evidence>
<comment type="subcellular location">
    <subcellularLocation>
        <location evidence="1">Cell membrane</location>
        <topology evidence="1">Multi-pass membrane protein</topology>
    </subcellularLocation>
</comment>
<organism evidence="9 10">
    <name type="scientific">Streptomyces albiaxialis</name>
    <dbReference type="NCBI Taxonomy" id="329523"/>
    <lineage>
        <taxon>Bacteria</taxon>
        <taxon>Bacillati</taxon>
        <taxon>Actinomycetota</taxon>
        <taxon>Actinomycetes</taxon>
        <taxon>Kitasatosporales</taxon>
        <taxon>Streptomycetaceae</taxon>
        <taxon>Streptomyces</taxon>
    </lineage>
</organism>
<feature type="transmembrane region" description="Helical" evidence="7">
    <location>
        <begin position="348"/>
        <end position="370"/>
    </location>
</feature>
<dbReference type="Pfam" id="PF07690">
    <property type="entry name" value="MFS_1"/>
    <property type="match status" value="1"/>
</dbReference>
<feature type="transmembrane region" description="Helical" evidence="7">
    <location>
        <begin position="245"/>
        <end position="264"/>
    </location>
</feature>
<evidence type="ECO:0000259" key="8">
    <source>
        <dbReference type="PROSITE" id="PS50850"/>
    </source>
</evidence>
<feature type="transmembrane region" description="Helical" evidence="7">
    <location>
        <begin position="313"/>
        <end position="336"/>
    </location>
</feature>
<keyword evidence="4 7" id="KW-0472">Membrane</keyword>
<keyword evidence="5" id="KW-0046">Antibiotic resistance</keyword>
<comment type="caution">
    <text evidence="9">The sequence shown here is derived from an EMBL/GenBank/DDBJ whole genome shotgun (WGS) entry which is preliminary data.</text>
</comment>
<evidence type="ECO:0000256" key="4">
    <source>
        <dbReference type="ARBA" id="ARBA00023136"/>
    </source>
</evidence>
<protein>
    <submittedName>
        <fullName evidence="9">MFS transporter</fullName>
    </submittedName>
</protein>
<dbReference type="PANTHER" id="PTHR42718:SF39">
    <property type="entry name" value="ACTINORHODIN TRANSPORTER-RELATED"/>
    <property type="match status" value="1"/>
</dbReference>
<reference evidence="10" key="1">
    <citation type="journal article" date="2019" name="Int. J. Syst. Evol. Microbiol.">
        <title>The Global Catalogue of Microorganisms (GCM) 10K type strain sequencing project: providing services to taxonomists for standard genome sequencing and annotation.</title>
        <authorList>
            <consortium name="The Broad Institute Genomics Platform"/>
            <consortium name="The Broad Institute Genome Sequencing Center for Infectious Disease"/>
            <person name="Wu L."/>
            <person name="Ma J."/>
        </authorList>
    </citation>
    <scope>NUCLEOTIDE SEQUENCE [LARGE SCALE GENOMIC DNA]</scope>
    <source>
        <strain evidence="10">JCM 15478</strain>
    </source>
</reference>
<feature type="transmembrane region" description="Helical" evidence="7">
    <location>
        <begin position="376"/>
        <end position="395"/>
    </location>
</feature>
<dbReference type="Gene3D" id="1.20.1720.10">
    <property type="entry name" value="Multidrug resistance protein D"/>
    <property type="match status" value="1"/>
</dbReference>
<dbReference type="InterPro" id="IPR011701">
    <property type="entry name" value="MFS"/>
</dbReference>
<dbReference type="PROSITE" id="PS50850">
    <property type="entry name" value="MFS"/>
    <property type="match status" value="1"/>
</dbReference>
<feature type="domain" description="Major facilitator superfamily (MFS) profile" evidence="8">
    <location>
        <begin position="20"/>
        <end position="471"/>
    </location>
</feature>
<keyword evidence="2 7" id="KW-0812">Transmembrane</keyword>
<evidence type="ECO:0000256" key="6">
    <source>
        <dbReference type="SAM" id="MobiDB-lite"/>
    </source>
</evidence>
<dbReference type="InterPro" id="IPR036259">
    <property type="entry name" value="MFS_trans_sf"/>
</dbReference>
<feature type="compositionally biased region" description="Gly residues" evidence="6">
    <location>
        <begin position="483"/>
        <end position="496"/>
    </location>
</feature>
<keyword evidence="3 7" id="KW-1133">Transmembrane helix</keyword>
<dbReference type="Proteomes" id="UP001500016">
    <property type="component" value="Unassembled WGS sequence"/>
</dbReference>
<feature type="transmembrane region" description="Helical" evidence="7">
    <location>
        <begin position="423"/>
        <end position="442"/>
    </location>
</feature>
<feature type="transmembrane region" description="Helical" evidence="7">
    <location>
        <begin position="285"/>
        <end position="307"/>
    </location>
</feature>
<evidence type="ECO:0000256" key="5">
    <source>
        <dbReference type="ARBA" id="ARBA00023251"/>
    </source>
</evidence>
<feature type="transmembrane region" description="Helical" evidence="7">
    <location>
        <begin position="454"/>
        <end position="474"/>
    </location>
</feature>
<dbReference type="CDD" id="cd17321">
    <property type="entry name" value="MFS_MMR_MDR_like"/>
    <property type="match status" value="1"/>
</dbReference>
<sequence>MGDGGTAGDGYVPDPKRWKALTVCLVVGFMALLDVSIVNVALPSIEKGLGASESALSWVVSGYALTFGLVLVPSGRLGDAYGRRTAFLAGLILFTVASAACGVARSPGWLVAARLVQGAAGGLLNPQISGMIQQLFRGHERGKAFGLLGTVIGISTAVGPLTGGLLIQAFGPAEGWRWVFFVNLPIGVLAFLLALRLVPATCAARDTAHRQSLDPVGVLLLGAGVLAVMLPLVEERQWQGAAKWLLVPAGALLVVLFLAWERAYTRRGRAPLVDLALFRNRAYSLGALLGLLYFAGFTTIFFIYTLFLQNGMGYSALQAGLALTPFAVGSAASAAVGGRYVTRVGRPVIAAGLVLVTLGLAATFLVVRAVEGPGVGWALLAPLLVAGVGSGLVIAPNQTLALQHVPVAQGGTAGGVLQTGQRVGSAAGIAAVGAVFFAWVASTRDWSVALDYGLLTALGFVVAALLVALVDVAYERRTRAGSGPEGGPGSGSGRVGAGERARR</sequence>
<accession>A0ABP5HU46</accession>